<dbReference type="PANTHER" id="PTHR45782">
    <property type="entry name" value="MITOCHONDRIAL RIBOSOME-ASSOCIATED GTPASE 1"/>
    <property type="match status" value="1"/>
</dbReference>
<sequence length="279" mass="31458">MVNIQWYPGHMNKARNQLEDKMNLIDVIVEVLDARIPQSSRNPMIEKLVGSKPHLIILNKADLADPVMTKRWQKKFTTKGKFVMALDSLHNTNMQVLVKMIKKAAAAKIEKLQQKGASSPVIRVAIAGIPNCGKSTIINRLVGRNVTQVGNKPGVTKGQNWLKTADNIQILDTPGILWPKFEDQTVGLKLAALGAIKDTVFSADDVALFLLAKLRKHYLNDLIKFARTSKEEIQNINDTDLLLALTEEYGMRDDYDRFSMYLLQRLRKGKIGRVTLDRI</sequence>
<dbReference type="GO" id="GO:0006412">
    <property type="term" value="P:translation"/>
    <property type="evidence" value="ECO:0007669"/>
    <property type="project" value="TreeGrafter"/>
</dbReference>
<dbReference type="GO" id="GO:0005737">
    <property type="term" value="C:cytoplasm"/>
    <property type="evidence" value="ECO:0007669"/>
    <property type="project" value="UniProtKB-SubCell"/>
</dbReference>
<comment type="function">
    <text evidence="4">Required for a late step of 50S ribosomal subunit assembly. Has GTPase activity.</text>
</comment>
<evidence type="ECO:0000256" key="4">
    <source>
        <dbReference type="PIRNR" id="PIRNR006230"/>
    </source>
</evidence>
<evidence type="ECO:0000256" key="1">
    <source>
        <dbReference type="ARBA" id="ARBA00014898"/>
    </source>
</evidence>
<protein>
    <recommendedName>
        <fullName evidence="1 4">Ribosome biogenesis GTPase A</fullName>
    </recommendedName>
</protein>
<dbReference type="Pfam" id="PF01926">
    <property type="entry name" value="MMR_HSR1"/>
    <property type="match status" value="1"/>
</dbReference>
<dbReference type="PIRSF" id="PIRSF006230">
    <property type="entry name" value="MG442"/>
    <property type="match status" value="1"/>
</dbReference>
<dbReference type="GO" id="GO:0003924">
    <property type="term" value="F:GTPase activity"/>
    <property type="evidence" value="ECO:0007669"/>
    <property type="project" value="TreeGrafter"/>
</dbReference>
<evidence type="ECO:0000313" key="7">
    <source>
        <dbReference type="EMBL" id="AWM75287.1"/>
    </source>
</evidence>
<evidence type="ECO:0000313" key="8">
    <source>
        <dbReference type="EMBL" id="KJY56003.1"/>
    </source>
</evidence>
<dbReference type="SUPFAM" id="SSF52540">
    <property type="entry name" value="P-loop containing nucleoside triphosphate hydrolases"/>
    <property type="match status" value="1"/>
</dbReference>
<reference evidence="7 10" key="2">
    <citation type="submission" date="2018-05" db="EMBL/GenBank/DDBJ databases">
        <title>Reference genomes for bee gut microbiota database.</title>
        <authorList>
            <person name="Ellegaard K.M."/>
        </authorList>
    </citation>
    <scope>NUCLEOTIDE SEQUENCE [LARGE SCALE GENOMIC DNA]</scope>
    <source>
        <strain evidence="7 10">ESL0186</strain>
    </source>
</reference>
<evidence type="ECO:0000259" key="6">
    <source>
        <dbReference type="PROSITE" id="PS51721"/>
    </source>
</evidence>
<dbReference type="GO" id="GO:0005525">
    <property type="term" value="F:GTP binding"/>
    <property type="evidence" value="ECO:0007669"/>
    <property type="project" value="UniProtKB-KW"/>
</dbReference>
<evidence type="ECO:0000256" key="3">
    <source>
        <dbReference type="ARBA" id="ARBA00023134"/>
    </source>
</evidence>
<keyword evidence="2 4" id="KW-0547">Nucleotide-binding</keyword>
<dbReference type="InterPro" id="IPR019991">
    <property type="entry name" value="GTP-bd_ribosome_bgen"/>
</dbReference>
<dbReference type="PATRIC" id="fig|1218493.3.peg.1003"/>
<dbReference type="HOGENOM" id="CLU_011106_1_0_9"/>
<evidence type="ECO:0000256" key="2">
    <source>
        <dbReference type="ARBA" id="ARBA00022741"/>
    </source>
</evidence>
<dbReference type="Proteomes" id="UP000033533">
    <property type="component" value="Unassembled WGS sequence"/>
</dbReference>
<keyword evidence="10" id="KW-1185">Reference proteome</keyword>
<evidence type="ECO:0000256" key="5">
    <source>
        <dbReference type="PIRSR" id="PIRSR006230-1"/>
    </source>
</evidence>
<feature type="domain" description="CP-type G" evidence="6">
    <location>
        <begin position="15"/>
        <end position="179"/>
    </location>
</feature>
<dbReference type="EMBL" id="JXBY01000018">
    <property type="protein sequence ID" value="KJY56003.1"/>
    <property type="molecule type" value="Genomic_DNA"/>
</dbReference>
<dbReference type="InterPro" id="IPR023179">
    <property type="entry name" value="GTP-bd_ortho_bundle_sf"/>
</dbReference>
<gene>
    <name evidence="7" type="primary">ylqF</name>
    <name evidence="7" type="ORF">DKL58_04570</name>
    <name evidence="8" type="ORF">JF76_09510</name>
</gene>
<dbReference type="EMBL" id="CP029477">
    <property type="protein sequence ID" value="AWM75287.1"/>
    <property type="molecule type" value="Genomic_DNA"/>
</dbReference>
<dbReference type="NCBIfam" id="TIGR03596">
    <property type="entry name" value="GTPase_YlqF"/>
    <property type="match status" value="1"/>
</dbReference>
<feature type="binding site" evidence="5">
    <location>
        <begin position="59"/>
        <end position="62"/>
    </location>
    <ligand>
        <name>GTP</name>
        <dbReference type="ChEBI" id="CHEBI:37565"/>
    </ligand>
</feature>
<accession>A0A0F4LCG8</accession>
<comment type="subcellular location">
    <subcellularLocation>
        <location evidence="4">Cytoplasm</location>
    </subcellularLocation>
</comment>
<dbReference type="RefSeq" id="WP_045928055.1">
    <property type="nucleotide sequence ID" value="NZ_CP029477.1"/>
</dbReference>
<dbReference type="InterPro" id="IPR030378">
    <property type="entry name" value="G_CP_dom"/>
</dbReference>
<dbReference type="PROSITE" id="PS51721">
    <property type="entry name" value="G_CP"/>
    <property type="match status" value="1"/>
</dbReference>
<dbReference type="STRING" id="1218493.JF76_09510"/>
<dbReference type="InterPro" id="IPR027417">
    <property type="entry name" value="P-loop_NTPase"/>
</dbReference>
<proteinExistence type="inferred from homology"/>
<dbReference type="InterPro" id="IPR006073">
    <property type="entry name" value="GTP-bd"/>
</dbReference>
<dbReference type="Proteomes" id="UP000246036">
    <property type="component" value="Chromosome"/>
</dbReference>
<dbReference type="AlphaFoldDB" id="A0A0F4LCG8"/>
<dbReference type="CDD" id="cd01856">
    <property type="entry name" value="YlqF"/>
    <property type="match status" value="1"/>
</dbReference>
<organism evidence="8 9">
    <name type="scientific">Lactobacillus kullabergensis</name>
    <dbReference type="NCBI Taxonomy" id="1218493"/>
    <lineage>
        <taxon>Bacteria</taxon>
        <taxon>Bacillati</taxon>
        <taxon>Bacillota</taxon>
        <taxon>Bacilli</taxon>
        <taxon>Lactobacillales</taxon>
        <taxon>Lactobacillaceae</taxon>
        <taxon>Lactobacillus</taxon>
    </lineage>
</organism>
<keyword evidence="3 4" id="KW-0342">GTP-binding</keyword>
<dbReference type="InterPro" id="IPR016478">
    <property type="entry name" value="GTPase_MTG1"/>
</dbReference>
<dbReference type="Gene3D" id="1.10.1580.10">
    <property type="match status" value="1"/>
</dbReference>
<feature type="binding site" evidence="5">
    <location>
        <position position="175"/>
    </location>
    <ligand>
        <name>GTP</name>
        <dbReference type="ChEBI" id="CHEBI:37565"/>
    </ligand>
</feature>
<dbReference type="PRINTS" id="PR00326">
    <property type="entry name" value="GTP1OBG"/>
</dbReference>
<dbReference type="FunFam" id="3.40.50.300:FF:000590">
    <property type="entry name" value="Ribosome biogenesis GTPase A"/>
    <property type="match status" value="1"/>
</dbReference>
<evidence type="ECO:0000313" key="10">
    <source>
        <dbReference type="Proteomes" id="UP000246036"/>
    </source>
</evidence>
<dbReference type="Gene3D" id="3.40.50.300">
    <property type="entry name" value="P-loop containing nucleotide triphosphate hydrolases"/>
    <property type="match status" value="1"/>
</dbReference>
<evidence type="ECO:0000313" key="9">
    <source>
        <dbReference type="Proteomes" id="UP000033533"/>
    </source>
</evidence>
<comment type="similarity">
    <text evidence="4">Belongs to the TRAFAC class YlqF/YawG GTPase family. MTG1 subfamily.</text>
</comment>
<dbReference type="KEGG" id="lkl:DKL58_04570"/>
<reference evidence="8 9" key="1">
    <citation type="submission" date="2014-12" db="EMBL/GenBank/DDBJ databases">
        <title>Comparative genomics of the lactic acid bacteria isolated from the honey bee gut.</title>
        <authorList>
            <person name="Ellegaard K.M."/>
            <person name="Tamarit D."/>
            <person name="Javelind E."/>
            <person name="Olofsson T."/>
            <person name="Andersson S.G."/>
            <person name="Vasquez A."/>
        </authorList>
    </citation>
    <scope>NUCLEOTIDE SEQUENCE [LARGE SCALE GENOMIC DNA]</scope>
    <source>
        <strain evidence="8 9">Biut2</strain>
    </source>
</reference>
<dbReference type="PANTHER" id="PTHR45782:SF4">
    <property type="entry name" value="MITOCHONDRIAL RIBOSOME-ASSOCIATED GTPASE 1"/>
    <property type="match status" value="1"/>
</dbReference>
<feature type="binding site" evidence="5">
    <location>
        <begin position="131"/>
        <end position="136"/>
    </location>
    <ligand>
        <name>GTP</name>
        <dbReference type="ChEBI" id="CHEBI:37565"/>
    </ligand>
</feature>
<name>A0A0F4LCG8_9LACO</name>
<dbReference type="OrthoDB" id="9779790at2"/>
<keyword evidence="4" id="KW-0963">Cytoplasm</keyword>